<keyword evidence="17" id="KW-0325">Glycoprotein</keyword>
<evidence type="ECO:0000256" key="3">
    <source>
        <dbReference type="ARBA" id="ARBA00022475"/>
    </source>
</evidence>
<evidence type="ECO:0000256" key="15">
    <source>
        <dbReference type="ARBA" id="ARBA00023157"/>
    </source>
</evidence>
<organism evidence="24 25">
    <name type="scientific">Taxus chinensis</name>
    <name type="common">Chinese yew</name>
    <name type="synonym">Taxus wallichiana var. chinensis</name>
    <dbReference type="NCBI Taxonomy" id="29808"/>
    <lineage>
        <taxon>Eukaryota</taxon>
        <taxon>Viridiplantae</taxon>
        <taxon>Streptophyta</taxon>
        <taxon>Embryophyta</taxon>
        <taxon>Tracheophyta</taxon>
        <taxon>Spermatophyta</taxon>
        <taxon>Pinopsida</taxon>
        <taxon>Pinidae</taxon>
        <taxon>Conifers II</taxon>
        <taxon>Cupressales</taxon>
        <taxon>Taxaceae</taxon>
        <taxon>Taxus</taxon>
    </lineage>
</organism>
<evidence type="ECO:0000313" key="25">
    <source>
        <dbReference type="Proteomes" id="UP000824469"/>
    </source>
</evidence>
<evidence type="ECO:0000256" key="16">
    <source>
        <dbReference type="ARBA" id="ARBA00023170"/>
    </source>
</evidence>
<keyword evidence="6" id="KW-0808">Transferase</keyword>
<dbReference type="OMA" id="SHKFREG"/>
<dbReference type="InterPro" id="IPR011009">
    <property type="entry name" value="Kinase-like_dom_sf"/>
</dbReference>
<dbReference type="SUPFAM" id="SSF56112">
    <property type="entry name" value="Protein kinase-like (PK-like)"/>
    <property type="match status" value="1"/>
</dbReference>
<keyword evidence="7 22" id="KW-0812">Transmembrane</keyword>
<keyword evidence="10 20" id="KW-0547">Nucleotide-binding</keyword>
<evidence type="ECO:0000256" key="22">
    <source>
        <dbReference type="SAM" id="Phobius"/>
    </source>
</evidence>
<dbReference type="FunFam" id="3.30.200.20:FF:000370">
    <property type="entry name" value="Receptor-like protein kinase 4"/>
    <property type="match status" value="1"/>
</dbReference>
<evidence type="ECO:0000256" key="10">
    <source>
        <dbReference type="ARBA" id="ARBA00022741"/>
    </source>
</evidence>
<evidence type="ECO:0000313" key="24">
    <source>
        <dbReference type="EMBL" id="KAH9290423.1"/>
    </source>
</evidence>
<feature type="non-terminal residue" evidence="24">
    <location>
        <position position="1"/>
    </location>
</feature>
<dbReference type="InterPro" id="IPR000719">
    <property type="entry name" value="Prot_kinase_dom"/>
</dbReference>
<accession>A0AA38F5I7</accession>
<keyword evidence="16" id="KW-0675">Receptor</keyword>
<evidence type="ECO:0000256" key="5">
    <source>
        <dbReference type="ARBA" id="ARBA00022553"/>
    </source>
</evidence>
<evidence type="ECO:0000256" key="14">
    <source>
        <dbReference type="ARBA" id="ARBA00023136"/>
    </source>
</evidence>
<evidence type="ECO:0000256" key="12">
    <source>
        <dbReference type="ARBA" id="ARBA00022840"/>
    </source>
</evidence>
<dbReference type="Gene3D" id="3.30.200.20">
    <property type="entry name" value="Phosphorylase Kinase, domain 1"/>
    <property type="match status" value="1"/>
</dbReference>
<gene>
    <name evidence="24" type="ORF">KI387_034540</name>
</gene>
<name>A0AA38F5I7_TAXCH</name>
<evidence type="ECO:0000256" key="2">
    <source>
        <dbReference type="ARBA" id="ARBA00012513"/>
    </source>
</evidence>
<dbReference type="GO" id="GO:0005524">
    <property type="term" value="F:ATP binding"/>
    <property type="evidence" value="ECO:0007669"/>
    <property type="project" value="UniProtKB-UniRule"/>
</dbReference>
<keyword evidence="9" id="KW-0430">Lectin</keyword>
<dbReference type="Pfam" id="PF00069">
    <property type="entry name" value="Pkinase"/>
    <property type="match status" value="1"/>
</dbReference>
<evidence type="ECO:0000256" key="21">
    <source>
        <dbReference type="RuleBase" id="RU000304"/>
    </source>
</evidence>
<evidence type="ECO:0000256" key="13">
    <source>
        <dbReference type="ARBA" id="ARBA00022989"/>
    </source>
</evidence>
<evidence type="ECO:0000256" key="20">
    <source>
        <dbReference type="PROSITE-ProRule" id="PRU10141"/>
    </source>
</evidence>
<evidence type="ECO:0000256" key="6">
    <source>
        <dbReference type="ARBA" id="ARBA00022679"/>
    </source>
</evidence>
<evidence type="ECO:0000256" key="8">
    <source>
        <dbReference type="ARBA" id="ARBA00022729"/>
    </source>
</evidence>
<comment type="catalytic activity">
    <reaction evidence="18">
        <text>L-threonyl-[protein] + ATP = O-phospho-L-threonyl-[protein] + ADP + H(+)</text>
        <dbReference type="Rhea" id="RHEA:46608"/>
        <dbReference type="Rhea" id="RHEA-COMP:11060"/>
        <dbReference type="Rhea" id="RHEA-COMP:11605"/>
        <dbReference type="ChEBI" id="CHEBI:15378"/>
        <dbReference type="ChEBI" id="CHEBI:30013"/>
        <dbReference type="ChEBI" id="CHEBI:30616"/>
        <dbReference type="ChEBI" id="CHEBI:61977"/>
        <dbReference type="ChEBI" id="CHEBI:456216"/>
        <dbReference type="EC" id="2.7.11.1"/>
    </reaction>
</comment>
<dbReference type="InterPro" id="IPR008271">
    <property type="entry name" value="Ser/Thr_kinase_AS"/>
</dbReference>
<keyword evidence="8" id="KW-0732">Signal</keyword>
<keyword evidence="12 20" id="KW-0067">ATP-binding</keyword>
<feature type="domain" description="Protein kinase" evidence="23">
    <location>
        <begin position="79"/>
        <end position="230"/>
    </location>
</feature>
<dbReference type="FunFam" id="1.10.510.10:FF:001424">
    <property type="entry name" value="Protein kinase superfamily protein"/>
    <property type="match status" value="1"/>
</dbReference>
<feature type="transmembrane region" description="Helical" evidence="22">
    <location>
        <begin position="29"/>
        <end position="50"/>
    </location>
</feature>
<keyword evidence="3" id="KW-1003">Cell membrane</keyword>
<dbReference type="GO" id="GO:0005886">
    <property type="term" value="C:plasma membrane"/>
    <property type="evidence" value="ECO:0007669"/>
    <property type="project" value="UniProtKB-SubCell"/>
</dbReference>
<evidence type="ECO:0000256" key="11">
    <source>
        <dbReference type="ARBA" id="ARBA00022777"/>
    </source>
</evidence>
<evidence type="ECO:0000256" key="17">
    <source>
        <dbReference type="ARBA" id="ARBA00023180"/>
    </source>
</evidence>
<keyword evidence="5" id="KW-0597">Phosphoprotein</keyword>
<feature type="binding site" evidence="20">
    <location>
        <position position="108"/>
    </location>
    <ligand>
        <name>ATP</name>
        <dbReference type="ChEBI" id="CHEBI:30616"/>
    </ligand>
</feature>
<evidence type="ECO:0000256" key="1">
    <source>
        <dbReference type="ARBA" id="ARBA00004251"/>
    </source>
</evidence>
<dbReference type="PANTHER" id="PTHR47974:SF9">
    <property type="entry name" value="RECEPTOR-LIKE SERINE_THREONINE-PROTEIN KINASE"/>
    <property type="match status" value="1"/>
</dbReference>
<dbReference type="Gene3D" id="1.10.510.10">
    <property type="entry name" value="Transferase(Phosphotransferase) domain 1"/>
    <property type="match status" value="1"/>
</dbReference>
<dbReference type="AlphaFoldDB" id="A0AA38F5I7"/>
<dbReference type="GO" id="GO:0030246">
    <property type="term" value="F:carbohydrate binding"/>
    <property type="evidence" value="ECO:0007669"/>
    <property type="project" value="UniProtKB-KW"/>
</dbReference>
<dbReference type="Proteomes" id="UP000824469">
    <property type="component" value="Unassembled WGS sequence"/>
</dbReference>
<comment type="caution">
    <text evidence="24">The sequence shown here is derived from an EMBL/GenBank/DDBJ whole genome shotgun (WGS) entry which is preliminary data.</text>
</comment>
<dbReference type="EC" id="2.7.11.1" evidence="2"/>
<dbReference type="EMBL" id="JAHRHJ020003813">
    <property type="protein sequence ID" value="KAH9290423.1"/>
    <property type="molecule type" value="Genomic_DNA"/>
</dbReference>
<sequence>GRPLFIRSAASELISSSSKRRGRSRVRGLAISLAVAAAVFAAILAFFFIYSRGATKQREDDMTSLLRTFTYKELKKATKNFSHKLGSGAFGSVFKGTLVDSTIVAIKKLESAGQGEKQFRAEISTIGNIQRVNLVRLRGFCTERSRRLLFYEYMPNGSLNSFLSHKYGGEKVLDWKTRFEIALGITKGLFYLHEECRDRIIHCDIKPENILLDSNFCPKLADFGLAKLVG</sequence>
<dbReference type="SMART" id="SM00220">
    <property type="entry name" value="S_TKc"/>
    <property type="match status" value="1"/>
</dbReference>
<dbReference type="InterPro" id="IPR017441">
    <property type="entry name" value="Protein_kinase_ATP_BS"/>
</dbReference>
<evidence type="ECO:0000256" key="4">
    <source>
        <dbReference type="ARBA" id="ARBA00022527"/>
    </source>
</evidence>
<dbReference type="GO" id="GO:0004674">
    <property type="term" value="F:protein serine/threonine kinase activity"/>
    <property type="evidence" value="ECO:0007669"/>
    <property type="project" value="UniProtKB-KW"/>
</dbReference>
<keyword evidence="11" id="KW-0418">Kinase</keyword>
<comment type="similarity">
    <text evidence="21">Belongs to the protein kinase superfamily.</text>
</comment>
<evidence type="ECO:0000256" key="9">
    <source>
        <dbReference type="ARBA" id="ARBA00022734"/>
    </source>
</evidence>
<keyword evidence="13 22" id="KW-1133">Transmembrane helix</keyword>
<evidence type="ECO:0000259" key="23">
    <source>
        <dbReference type="PROSITE" id="PS50011"/>
    </source>
</evidence>
<dbReference type="PROSITE" id="PS00107">
    <property type="entry name" value="PROTEIN_KINASE_ATP"/>
    <property type="match status" value="1"/>
</dbReference>
<keyword evidence="15" id="KW-1015">Disulfide bond</keyword>
<keyword evidence="25" id="KW-1185">Reference proteome</keyword>
<dbReference type="PANTHER" id="PTHR47974">
    <property type="entry name" value="OS07G0415500 PROTEIN"/>
    <property type="match status" value="1"/>
</dbReference>
<reference evidence="24 25" key="1">
    <citation type="journal article" date="2021" name="Nat. Plants">
        <title>The Taxus genome provides insights into paclitaxel biosynthesis.</title>
        <authorList>
            <person name="Xiong X."/>
            <person name="Gou J."/>
            <person name="Liao Q."/>
            <person name="Li Y."/>
            <person name="Zhou Q."/>
            <person name="Bi G."/>
            <person name="Li C."/>
            <person name="Du R."/>
            <person name="Wang X."/>
            <person name="Sun T."/>
            <person name="Guo L."/>
            <person name="Liang H."/>
            <person name="Lu P."/>
            <person name="Wu Y."/>
            <person name="Zhang Z."/>
            <person name="Ro D.K."/>
            <person name="Shang Y."/>
            <person name="Huang S."/>
            <person name="Yan J."/>
        </authorList>
    </citation>
    <scope>NUCLEOTIDE SEQUENCE [LARGE SCALE GENOMIC DNA]</scope>
    <source>
        <strain evidence="24">Ta-2019</strain>
    </source>
</reference>
<evidence type="ECO:0000256" key="19">
    <source>
        <dbReference type="ARBA" id="ARBA00048679"/>
    </source>
</evidence>
<comment type="catalytic activity">
    <reaction evidence="19">
        <text>L-seryl-[protein] + ATP = O-phospho-L-seryl-[protein] + ADP + H(+)</text>
        <dbReference type="Rhea" id="RHEA:17989"/>
        <dbReference type="Rhea" id="RHEA-COMP:9863"/>
        <dbReference type="Rhea" id="RHEA-COMP:11604"/>
        <dbReference type="ChEBI" id="CHEBI:15378"/>
        <dbReference type="ChEBI" id="CHEBI:29999"/>
        <dbReference type="ChEBI" id="CHEBI:30616"/>
        <dbReference type="ChEBI" id="CHEBI:83421"/>
        <dbReference type="ChEBI" id="CHEBI:456216"/>
        <dbReference type="EC" id="2.7.11.1"/>
    </reaction>
</comment>
<evidence type="ECO:0000256" key="7">
    <source>
        <dbReference type="ARBA" id="ARBA00022692"/>
    </source>
</evidence>
<protein>
    <recommendedName>
        <fullName evidence="2">non-specific serine/threonine protein kinase</fullName>
        <ecNumber evidence="2">2.7.11.1</ecNumber>
    </recommendedName>
</protein>
<dbReference type="PROSITE" id="PS50011">
    <property type="entry name" value="PROTEIN_KINASE_DOM"/>
    <property type="match status" value="1"/>
</dbReference>
<keyword evidence="4 21" id="KW-0723">Serine/threonine-protein kinase</keyword>
<proteinExistence type="inferred from homology"/>
<dbReference type="PROSITE" id="PS00108">
    <property type="entry name" value="PROTEIN_KINASE_ST"/>
    <property type="match status" value="1"/>
</dbReference>
<comment type="subcellular location">
    <subcellularLocation>
        <location evidence="1">Cell membrane</location>
        <topology evidence="1">Single-pass type I membrane protein</topology>
    </subcellularLocation>
</comment>
<keyword evidence="14 22" id="KW-0472">Membrane</keyword>
<evidence type="ECO:0000256" key="18">
    <source>
        <dbReference type="ARBA" id="ARBA00047899"/>
    </source>
</evidence>